<evidence type="ECO:0000313" key="2">
    <source>
        <dbReference type="EMBL" id="GHC40371.1"/>
    </source>
</evidence>
<evidence type="ECO:0000259" key="1">
    <source>
        <dbReference type="Pfam" id="PF12146"/>
    </source>
</evidence>
<dbReference type="AlphaFoldDB" id="A0A918WEW4"/>
<dbReference type="Gene3D" id="3.40.50.1820">
    <property type="entry name" value="alpha/beta hydrolase"/>
    <property type="match status" value="1"/>
</dbReference>
<proteinExistence type="predicted"/>
<reference evidence="2" key="1">
    <citation type="journal article" date="2014" name="Int. J. Syst. Evol. Microbiol.">
        <title>Complete genome sequence of Corynebacterium casei LMG S-19264T (=DSM 44701T), isolated from a smear-ripened cheese.</title>
        <authorList>
            <consortium name="US DOE Joint Genome Institute (JGI-PGF)"/>
            <person name="Walter F."/>
            <person name="Albersmeier A."/>
            <person name="Kalinowski J."/>
            <person name="Ruckert C."/>
        </authorList>
    </citation>
    <scope>NUCLEOTIDE SEQUENCE</scope>
    <source>
        <strain evidence="2">KCTC 12988</strain>
    </source>
</reference>
<dbReference type="Pfam" id="PF03747">
    <property type="entry name" value="ADP_ribosyl_GH"/>
    <property type="match status" value="1"/>
</dbReference>
<dbReference type="RefSeq" id="WP_189566294.1">
    <property type="nucleotide sequence ID" value="NZ_BMXI01000001.1"/>
</dbReference>
<dbReference type="SUPFAM" id="SSF101478">
    <property type="entry name" value="ADP-ribosylglycohydrolase"/>
    <property type="match status" value="1"/>
</dbReference>
<dbReference type="PANTHER" id="PTHR42886:SF29">
    <property type="entry name" value="PUMMELIG, ISOFORM A"/>
    <property type="match status" value="1"/>
</dbReference>
<organism evidence="2 3">
    <name type="scientific">Roseibacillus persicicus</name>
    <dbReference type="NCBI Taxonomy" id="454148"/>
    <lineage>
        <taxon>Bacteria</taxon>
        <taxon>Pseudomonadati</taxon>
        <taxon>Verrucomicrobiota</taxon>
        <taxon>Verrucomicrobiia</taxon>
        <taxon>Verrucomicrobiales</taxon>
        <taxon>Verrucomicrobiaceae</taxon>
        <taxon>Roseibacillus</taxon>
    </lineage>
</organism>
<gene>
    <name evidence="2" type="ORF">GCM10007100_01020</name>
</gene>
<dbReference type="Gene3D" id="1.10.4080.10">
    <property type="entry name" value="ADP-ribosylation/Crystallin J1"/>
    <property type="match status" value="1"/>
</dbReference>
<keyword evidence="3" id="KW-1185">Reference proteome</keyword>
<feature type="domain" description="Serine aminopeptidase S33" evidence="1">
    <location>
        <begin position="336"/>
        <end position="450"/>
    </location>
</feature>
<reference evidence="2" key="2">
    <citation type="submission" date="2020-09" db="EMBL/GenBank/DDBJ databases">
        <authorList>
            <person name="Sun Q."/>
            <person name="Kim S."/>
        </authorList>
    </citation>
    <scope>NUCLEOTIDE SEQUENCE</scope>
    <source>
        <strain evidence="2">KCTC 12988</strain>
    </source>
</reference>
<dbReference type="PANTHER" id="PTHR42886">
    <property type="entry name" value="RE40534P-RELATED"/>
    <property type="match status" value="1"/>
</dbReference>
<dbReference type="InterPro" id="IPR022742">
    <property type="entry name" value="Hydrolase_4"/>
</dbReference>
<dbReference type="InterPro" id="IPR029058">
    <property type="entry name" value="AB_hydrolase_fold"/>
</dbReference>
<dbReference type="Pfam" id="PF12146">
    <property type="entry name" value="Hydrolase_4"/>
    <property type="match status" value="1"/>
</dbReference>
<evidence type="ECO:0000313" key="3">
    <source>
        <dbReference type="Proteomes" id="UP000644507"/>
    </source>
</evidence>
<protein>
    <recommendedName>
        <fullName evidence="1">Serine aminopeptidase S33 domain-containing protein</fullName>
    </recommendedName>
</protein>
<comment type="caution">
    <text evidence="2">The sequence shown here is derived from an EMBL/GenBank/DDBJ whole genome shotgun (WGS) entry which is preliminary data.</text>
</comment>
<dbReference type="InterPro" id="IPR005502">
    <property type="entry name" value="Ribosyl_crysJ1"/>
</dbReference>
<sequence length="557" mass="59564">MQAADSNLFRAAFLADALTLGPHWVYNQEKIARLYPDGISDFDDPHSSYHPNRKKGQFTHYGDQMMMVAQAVAATGGWSLPVFRSVWQSGMSDFDGYLDGASKTTLENLAAGSAETASDSNDLAGASRFVPTLFPSSKSLEERVTAAREQTALTHGDGNVIDAAEFFVRATVAIQDGLAIPEAFQQAAEANYKHLPAKDWLAQANEALAQEDYRKAAADFGLTCHIPEAFPATLYFALRWHQAGAGTSESDFLATLSDNSLAGGDTSARAIPLAVFLAAAGCRIPDHLWDCLDAHESLSALEHLLTPPRPSSRKVSFTGANGDQLDALLELPAGQPRAYALFAHCFTCGKSSRSATIISRALAEQGIATLRFDFTGLGNSDGDFANTSFISNVEDLVAAAGHLRDHFTAPSLLLGHSLGGAAVLAAAGDLPEVTHVVTLGAPFDPAHVTNLFEEDVPKILAEGQAEVTLAGRKFQIGERFLKDLGGHDQEERIANLGRNLLIIHAPTDSIVGIENAGKIYSAAKHPKSFLSLPKADHLLTNATQSQYAARIIADWAR</sequence>
<dbReference type="Proteomes" id="UP000644507">
    <property type="component" value="Unassembled WGS sequence"/>
</dbReference>
<dbReference type="EMBL" id="BMXI01000001">
    <property type="protein sequence ID" value="GHC40371.1"/>
    <property type="molecule type" value="Genomic_DNA"/>
</dbReference>
<accession>A0A918WEW4</accession>
<dbReference type="SUPFAM" id="SSF53474">
    <property type="entry name" value="alpha/beta-Hydrolases"/>
    <property type="match status" value="1"/>
</dbReference>
<dbReference type="InterPro" id="IPR036705">
    <property type="entry name" value="Ribosyl_crysJ1_sf"/>
</dbReference>
<name>A0A918WEW4_9BACT</name>